<proteinExistence type="predicted"/>
<name>A0A4C1XZ01_EUMVA</name>
<dbReference type="Proteomes" id="UP000299102">
    <property type="component" value="Unassembled WGS sequence"/>
</dbReference>
<accession>A0A4C1XZ01</accession>
<keyword evidence="2" id="KW-1185">Reference proteome</keyword>
<organism evidence="1 2">
    <name type="scientific">Eumeta variegata</name>
    <name type="common">Bagworm moth</name>
    <name type="synonym">Eumeta japonica</name>
    <dbReference type="NCBI Taxonomy" id="151549"/>
    <lineage>
        <taxon>Eukaryota</taxon>
        <taxon>Metazoa</taxon>
        <taxon>Ecdysozoa</taxon>
        <taxon>Arthropoda</taxon>
        <taxon>Hexapoda</taxon>
        <taxon>Insecta</taxon>
        <taxon>Pterygota</taxon>
        <taxon>Neoptera</taxon>
        <taxon>Endopterygota</taxon>
        <taxon>Lepidoptera</taxon>
        <taxon>Glossata</taxon>
        <taxon>Ditrysia</taxon>
        <taxon>Tineoidea</taxon>
        <taxon>Psychidae</taxon>
        <taxon>Oiketicinae</taxon>
        <taxon>Eumeta</taxon>
    </lineage>
</organism>
<evidence type="ECO:0000313" key="2">
    <source>
        <dbReference type="Proteomes" id="UP000299102"/>
    </source>
</evidence>
<comment type="caution">
    <text evidence="1">The sequence shown here is derived from an EMBL/GenBank/DDBJ whole genome shotgun (WGS) entry which is preliminary data.</text>
</comment>
<reference evidence="1 2" key="1">
    <citation type="journal article" date="2019" name="Commun. Biol.">
        <title>The bagworm genome reveals a unique fibroin gene that provides high tensile strength.</title>
        <authorList>
            <person name="Kono N."/>
            <person name="Nakamura H."/>
            <person name="Ohtoshi R."/>
            <person name="Tomita M."/>
            <person name="Numata K."/>
            <person name="Arakawa K."/>
        </authorList>
    </citation>
    <scope>NUCLEOTIDE SEQUENCE [LARGE SCALE GENOMIC DNA]</scope>
</reference>
<protein>
    <submittedName>
        <fullName evidence="1">Uncharacterized protein</fullName>
    </submittedName>
</protein>
<dbReference type="EMBL" id="BGZK01001011">
    <property type="protein sequence ID" value="GBP68450.1"/>
    <property type="molecule type" value="Genomic_DNA"/>
</dbReference>
<sequence>MKETKENSKFEIQSQFTFTSNFGSIINFDFGTAPSSSPAFDFRCGRGHKAGPALHFFDPCFMLLAAKSAYHALESSAQWASVVTIAFRCRATRCVKCLGDHGTTACTCNKDTDGPPACAL</sequence>
<gene>
    <name evidence="1" type="ORF">EVAR_56712_1</name>
</gene>
<dbReference type="AlphaFoldDB" id="A0A4C1XZ01"/>
<dbReference type="OrthoDB" id="8123886at2759"/>
<evidence type="ECO:0000313" key="1">
    <source>
        <dbReference type="EMBL" id="GBP68450.1"/>
    </source>
</evidence>